<dbReference type="Pfam" id="PF13649">
    <property type="entry name" value="Methyltransf_25"/>
    <property type="match status" value="1"/>
</dbReference>
<dbReference type="InterPro" id="IPR029063">
    <property type="entry name" value="SAM-dependent_MTases_sf"/>
</dbReference>
<dbReference type="CDD" id="cd02440">
    <property type="entry name" value="AdoMet_MTases"/>
    <property type="match status" value="1"/>
</dbReference>
<evidence type="ECO:0000259" key="3">
    <source>
        <dbReference type="Pfam" id="PF13649"/>
    </source>
</evidence>
<dbReference type="PANTHER" id="PTHR43591:SF24">
    <property type="entry name" value="2-METHOXY-6-POLYPRENYL-1,4-BENZOQUINOL METHYLASE, MITOCHONDRIAL"/>
    <property type="match status" value="1"/>
</dbReference>
<feature type="binding site" evidence="1">
    <location>
        <position position="23"/>
    </location>
    <ligand>
        <name>Zn(2+)</name>
        <dbReference type="ChEBI" id="CHEBI:29105"/>
    </ligand>
</feature>
<reference evidence="5 6" key="1">
    <citation type="journal article" date="2019" name="Appl. Microbiol. Biotechnol.">
        <title>Uncovering carbohydrate metabolism through a genotype-phenotype association study of 56 lactic acid bacteria genomes.</title>
        <authorList>
            <person name="Buron-Moles G."/>
            <person name="Chailyan A."/>
            <person name="Dolejs I."/>
            <person name="Forster J."/>
            <person name="Miks M.H."/>
        </authorList>
    </citation>
    <scope>NUCLEOTIDE SEQUENCE [LARGE SCALE GENOMIC DNA]</scope>
    <source>
        <strain evidence="5 6">ATCC 4005</strain>
    </source>
</reference>
<sequence length="282" mass="31460">MKKIDFGQKFVKQNLQLFRCPVCQTPFDEVVGYSLSCPHHHTFDISKKGTLFFLTKQANNEYDKSMLQARHKILQAGLFDPIVDAIATYLGPEPETILDVGCGEGTPLARLLALRDGQDTAIGFDISKDGINLATQQPVDAFFCVADLARLPFNDHTISTIIDLFSPSAYDEFNRVAKTGGRLIKIIPNSDYLHELRVALFGTGQKNSSYSNDKVFDLFMTHYPSASIDKLTYEFSIPKGMQQDLLTMTPLHWGKGRQDNALQLVNALKTITVDVSVMVADF</sequence>
<evidence type="ECO:0000256" key="1">
    <source>
        <dbReference type="PIRSR" id="PIRSR018249-1"/>
    </source>
</evidence>
<dbReference type="InterPro" id="IPR016718">
    <property type="entry name" value="rRNA_m1G-MeTrfase_A_prd"/>
</dbReference>
<dbReference type="RefSeq" id="WP_013727502.1">
    <property type="nucleotide sequence ID" value="NZ_AZDM01000027.1"/>
</dbReference>
<dbReference type="GO" id="GO:0008168">
    <property type="term" value="F:methyltransferase activity"/>
    <property type="evidence" value="ECO:0007669"/>
    <property type="project" value="InterPro"/>
</dbReference>
<name>A0A4R5NVB5_LENBU</name>
<proteinExistence type="predicted"/>
<dbReference type="Pfam" id="PF21302">
    <property type="entry name" value="Zn_ribbon_RlmA"/>
    <property type="match status" value="1"/>
</dbReference>
<organism evidence="5 6">
    <name type="scientific">Lentilactobacillus buchneri DSM 20057</name>
    <dbReference type="NCBI Taxonomy" id="1423728"/>
    <lineage>
        <taxon>Bacteria</taxon>
        <taxon>Bacillati</taxon>
        <taxon>Bacillota</taxon>
        <taxon>Bacilli</taxon>
        <taxon>Lactobacillales</taxon>
        <taxon>Lactobacillaceae</taxon>
        <taxon>Lentilactobacillus</taxon>
    </lineage>
</organism>
<accession>A0A4R5NVB5</accession>
<feature type="binding site" evidence="2">
    <location>
        <position position="192"/>
    </location>
    <ligand>
        <name>S-adenosyl-L-methionine</name>
        <dbReference type="ChEBI" id="CHEBI:59789"/>
    </ligand>
</feature>
<protein>
    <submittedName>
        <fullName evidence="5">Uncharacterized protein</fullName>
    </submittedName>
</protein>
<evidence type="ECO:0000313" key="5">
    <source>
        <dbReference type="EMBL" id="TDG81288.1"/>
    </source>
</evidence>
<dbReference type="PANTHER" id="PTHR43591">
    <property type="entry name" value="METHYLTRANSFERASE"/>
    <property type="match status" value="1"/>
</dbReference>
<gene>
    <name evidence="5" type="ORF">C5L32_000122</name>
</gene>
<evidence type="ECO:0000259" key="4">
    <source>
        <dbReference type="Pfam" id="PF21302"/>
    </source>
</evidence>
<keyword evidence="1" id="KW-0862">Zinc</keyword>
<feature type="domain" description="23S rRNA (guanine(745)-N(1))-methyltransferase N-terminal" evidence="4">
    <location>
        <begin position="18"/>
        <end position="50"/>
    </location>
</feature>
<evidence type="ECO:0000256" key="2">
    <source>
        <dbReference type="PIRSR" id="PIRSR018249-2"/>
    </source>
</evidence>
<feature type="binding site" evidence="1">
    <location>
        <position position="20"/>
    </location>
    <ligand>
        <name>Zn(2+)</name>
        <dbReference type="ChEBI" id="CHEBI:29105"/>
    </ligand>
</feature>
<dbReference type="EMBL" id="PUFP01000004">
    <property type="protein sequence ID" value="TDG81288.1"/>
    <property type="molecule type" value="Genomic_DNA"/>
</dbReference>
<dbReference type="InterPro" id="IPR041698">
    <property type="entry name" value="Methyltransf_25"/>
</dbReference>
<dbReference type="GO" id="GO:0046872">
    <property type="term" value="F:metal ion binding"/>
    <property type="evidence" value="ECO:0007669"/>
    <property type="project" value="UniProtKB-KW"/>
</dbReference>
<dbReference type="Proteomes" id="UP000295181">
    <property type="component" value="Unassembled WGS sequence"/>
</dbReference>
<evidence type="ECO:0000313" key="6">
    <source>
        <dbReference type="Proteomes" id="UP000295181"/>
    </source>
</evidence>
<keyword evidence="1" id="KW-0479">Metal-binding</keyword>
<feature type="binding site" evidence="2">
    <location>
        <position position="79"/>
    </location>
    <ligand>
        <name>S-adenosyl-L-methionine</name>
        <dbReference type="ChEBI" id="CHEBI:59789"/>
    </ligand>
</feature>
<feature type="domain" description="Methyltransferase" evidence="3">
    <location>
        <begin position="97"/>
        <end position="181"/>
    </location>
</feature>
<feature type="binding site" evidence="2">
    <location>
        <begin position="104"/>
        <end position="105"/>
    </location>
    <ligand>
        <name>S-adenosyl-L-methionine</name>
        <dbReference type="ChEBI" id="CHEBI:59789"/>
    </ligand>
</feature>
<dbReference type="GeneID" id="72461735"/>
<keyword evidence="2" id="KW-0949">S-adenosyl-L-methionine</keyword>
<dbReference type="SUPFAM" id="SSF53335">
    <property type="entry name" value="S-adenosyl-L-methionine-dependent methyltransferases"/>
    <property type="match status" value="1"/>
</dbReference>
<dbReference type="PIRSF" id="PIRSF018249">
    <property type="entry name" value="MyrA_prd"/>
    <property type="match status" value="1"/>
</dbReference>
<comment type="caution">
    <text evidence="5">The sequence shown here is derived from an EMBL/GenBank/DDBJ whole genome shotgun (WGS) entry which is preliminary data.</text>
</comment>
<feature type="binding site" evidence="1">
    <location>
        <position position="41"/>
    </location>
    <ligand>
        <name>Zn(2+)</name>
        <dbReference type="ChEBI" id="CHEBI:29105"/>
    </ligand>
</feature>
<feature type="binding site" evidence="1">
    <location>
        <position position="37"/>
    </location>
    <ligand>
        <name>Zn(2+)</name>
        <dbReference type="ChEBI" id="CHEBI:29105"/>
    </ligand>
</feature>
<dbReference type="InterPro" id="IPR048647">
    <property type="entry name" value="RlmA_N"/>
</dbReference>
<dbReference type="Gene3D" id="3.40.50.150">
    <property type="entry name" value="Vaccinia Virus protein VP39"/>
    <property type="match status" value="1"/>
</dbReference>
<dbReference type="AlphaFoldDB" id="A0A4R5NVB5"/>